<dbReference type="Gene3D" id="3.30.70.20">
    <property type="match status" value="1"/>
</dbReference>
<dbReference type="InterPro" id="IPR017900">
    <property type="entry name" value="4Fe4S_Fe_S_CS"/>
</dbReference>
<comment type="caution">
    <text evidence="7">The sequence shown here is derived from an EMBL/GenBank/DDBJ whole genome shotgun (WGS) entry which is preliminary data.</text>
</comment>
<dbReference type="Gene3D" id="3.40.109.10">
    <property type="entry name" value="NADH Oxidase"/>
    <property type="match status" value="1"/>
</dbReference>
<dbReference type="InterPro" id="IPR017896">
    <property type="entry name" value="4Fe4S_Fe-S-bd"/>
</dbReference>
<accession>A0A3N0B4X9</accession>
<dbReference type="InterPro" id="IPR029479">
    <property type="entry name" value="Nitroreductase"/>
</dbReference>
<dbReference type="OrthoDB" id="368873at2"/>
<evidence type="ECO:0000256" key="4">
    <source>
        <dbReference type="ARBA" id="ARBA00023004"/>
    </source>
</evidence>
<name>A0A3N0B4X9_9ACTN</name>
<dbReference type="GO" id="GO:0046872">
    <property type="term" value="F:metal ion binding"/>
    <property type="evidence" value="ECO:0007669"/>
    <property type="project" value="UniProtKB-KW"/>
</dbReference>
<dbReference type="PROSITE" id="PS51379">
    <property type="entry name" value="4FE4S_FER_2"/>
    <property type="match status" value="2"/>
</dbReference>
<dbReference type="EMBL" id="QIBX01000001">
    <property type="protein sequence ID" value="RNL42145.1"/>
    <property type="molecule type" value="Genomic_DNA"/>
</dbReference>
<evidence type="ECO:0000313" key="8">
    <source>
        <dbReference type="Proteomes" id="UP000269591"/>
    </source>
</evidence>
<keyword evidence="3" id="KW-0560">Oxidoreductase</keyword>
<dbReference type="Proteomes" id="UP000269591">
    <property type="component" value="Unassembled WGS sequence"/>
</dbReference>
<dbReference type="RefSeq" id="WP_123208003.1">
    <property type="nucleotide sequence ID" value="NZ_JBHTHO010000013.1"/>
</dbReference>
<keyword evidence="4" id="KW-0408">Iron</keyword>
<keyword evidence="2" id="KW-0479">Metal-binding</keyword>
<protein>
    <submittedName>
        <fullName evidence="7">Nitroreductase</fullName>
    </submittedName>
</protein>
<keyword evidence="5" id="KW-0411">Iron-sulfur</keyword>
<keyword evidence="8" id="KW-1185">Reference proteome</keyword>
<proteinExistence type="inferred from homology"/>
<evidence type="ECO:0000256" key="1">
    <source>
        <dbReference type="ARBA" id="ARBA00007118"/>
    </source>
</evidence>
<comment type="similarity">
    <text evidence="1">Belongs to the nitroreductase family.</text>
</comment>
<gene>
    <name evidence="7" type="ORF">DMP06_01710</name>
</gene>
<dbReference type="GO" id="GO:0051536">
    <property type="term" value="F:iron-sulfur cluster binding"/>
    <property type="evidence" value="ECO:0007669"/>
    <property type="project" value="UniProtKB-KW"/>
</dbReference>
<dbReference type="InterPro" id="IPR000415">
    <property type="entry name" value="Nitroreductase-like"/>
</dbReference>
<feature type="domain" description="4Fe-4S ferredoxin-type" evidence="6">
    <location>
        <begin position="4"/>
        <end position="33"/>
    </location>
</feature>
<dbReference type="SUPFAM" id="SSF55469">
    <property type="entry name" value="FMN-dependent nitroreductase-like"/>
    <property type="match status" value="1"/>
</dbReference>
<feature type="domain" description="4Fe-4S ferredoxin-type" evidence="6">
    <location>
        <begin position="42"/>
        <end position="62"/>
    </location>
</feature>
<evidence type="ECO:0000259" key="6">
    <source>
        <dbReference type="PROSITE" id="PS51379"/>
    </source>
</evidence>
<reference evidence="8" key="1">
    <citation type="submission" date="2018-05" db="EMBL/GenBank/DDBJ databases">
        <title>Genome Sequencing of selected type strains of the family Eggerthellaceae.</title>
        <authorList>
            <person name="Danylec N."/>
            <person name="Stoll D.A."/>
            <person name="Doetsch A."/>
            <person name="Huch M."/>
        </authorList>
    </citation>
    <scope>NUCLEOTIDE SEQUENCE [LARGE SCALE GENOMIC DNA]</scope>
    <source>
        <strain evidence="8">DSM 24851</strain>
    </source>
</reference>
<dbReference type="AlphaFoldDB" id="A0A3N0B4X9"/>
<dbReference type="PANTHER" id="PTHR43673:SF10">
    <property type="entry name" value="NADH DEHYDROGENASE_NAD(P)H NITROREDUCTASE XCC3605-RELATED"/>
    <property type="match status" value="1"/>
</dbReference>
<evidence type="ECO:0000256" key="2">
    <source>
        <dbReference type="ARBA" id="ARBA00022723"/>
    </source>
</evidence>
<dbReference type="SUPFAM" id="SSF54862">
    <property type="entry name" value="4Fe-4S ferredoxins"/>
    <property type="match status" value="1"/>
</dbReference>
<evidence type="ECO:0000256" key="3">
    <source>
        <dbReference type="ARBA" id="ARBA00023002"/>
    </source>
</evidence>
<sequence>MAGSTVVVDVQACIGCGACVEDCFPGTMHLNADGVAECLVPCLECGHCVAVCPQDAVRIEGLDMSEVEPCDGAALDPARALHAIKARRSIRQFQNRPLSDDVVHAMLEAGRYTPTARNLQGTSFTIIQREMPEFRELLWREMPNVVRTIEAEVPAYARKFEGFIQAYEAGKDNLLFNAPAFVVISTENMWDAGLAAANMEIVAAAHGAGVLHSGYMKRILSASPALRDWLGLGDAPVACCMLAGYPSVAYRRTAPRKPGKFVAR</sequence>
<dbReference type="PROSITE" id="PS00198">
    <property type="entry name" value="4FE4S_FER_1"/>
    <property type="match status" value="1"/>
</dbReference>
<evidence type="ECO:0000256" key="5">
    <source>
        <dbReference type="ARBA" id="ARBA00023014"/>
    </source>
</evidence>
<organism evidence="7 8">
    <name type="scientific">Slackia equolifaciens</name>
    <dbReference type="NCBI Taxonomy" id="498718"/>
    <lineage>
        <taxon>Bacteria</taxon>
        <taxon>Bacillati</taxon>
        <taxon>Actinomycetota</taxon>
        <taxon>Coriobacteriia</taxon>
        <taxon>Eggerthellales</taxon>
        <taxon>Eggerthellaceae</taxon>
        <taxon>Slackia</taxon>
    </lineage>
</organism>
<dbReference type="PANTHER" id="PTHR43673">
    <property type="entry name" value="NAD(P)H NITROREDUCTASE YDGI-RELATED"/>
    <property type="match status" value="1"/>
</dbReference>
<evidence type="ECO:0000313" key="7">
    <source>
        <dbReference type="EMBL" id="RNL42145.1"/>
    </source>
</evidence>
<dbReference type="Pfam" id="PF00881">
    <property type="entry name" value="Nitroreductase"/>
    <property type="match status" value="1"/>
</dbReference>
<dbReference type="GO" id="GO:0016491">
    <property type="term" value="F:oxidoreductase activity"/>
    <property type="evidence" value="ECO:0007669"/>
    <property type="project" value="UniProtKB-KW"/>
</dbReference>